<dbReference type="STRING" id="158607.A0A2P5IFU7"/>
<dbReference type="SUPFAM" id="SSF54928">
    <property type="entry name" value="RNA-binding domain, RBD"/>
    <property type="match status" value="1"/>
</dbReference>
<dbReference type="EMBL" id="MAVT02000008">
    <property type="protein sequence ID" value="POS81379.1"/>
    <property type="molecule type" value="Genomic_DNA"/>
</dbReference>
<feature type="compositionally biased region" description="Basic and acidic residues" evidence="1">
    <location>
        <begin position="286"/>
        <end position="300"/>
    </location>
</feature>
<reference evidence="2" key="1">
    <citation type="submission" date="2017-09" db="EMBL/GenBank/DDBJ databases">
        <title>Polyketide synthases of a Diaporthe helianthi virulent isolate.</title>
        <authorList>
            <person name="Baroncelli R."/>
        </authorList>
    </citation>
    <scope>NUCLEOTIDE SEQUENCE [LARGE SCALE GENOMIC DNA]</scope>
    <source>
        <strain evidence="2">7/96</strain>
    </source>
</reference>
<dbReference type="InterPro" id="IPR035979">
    <property type="entry name" value="RBD_domain_sf"/>
</dbReference>
<feature type="region of interest" description="Disordered" evidence="1">
    <location>
        <begin position="121"/>
        <end position="185"/>
    </location>
</feature>
<name>A0A2P5IFU7_DIAHE</name>
<proteinExistence type="predicted"/>
<keyword evidence="3" id="KW-1185">Reference proteome</keyword>
<evidence type="ECO:0000313" key="3">
    <source>
        <dbReference type="Proteomes" id="UP000094444"/>
    </source>
</evidence>
<dbReference type="OrthoDB" id="5241026at2759"/>
<feature type="compositionally biased region" description="Low complexity" evidence="1">
    <location>
        <begin position="1"/>
        <end position="15"/>
    </location>
</feature>
<feature type="region of interest" description="Disordered" evidence="1">
    <location>
        <begin position="1"/>
        <end position="103"/>
    </location>
</feature>
<protein>
    <submittedName>
        <fullName evidence="2">Uncharacterized protein</fullName>
    </submittedName>
</protein>
<organism evidence="2 3">
    <name type="scientific">Diaporthe helianthi</name>
    <dbReference type="NCBI Taxonomy" id="158607"/>
    <lineage>
        <taxon>Eukaryota</taxon>
        <taxon>Fungi</taxon>
        <taxon>Dikarya</taxon>
        <taxon>Ascomycota</taxon>
        <taxon>Pezizomycotina</taxon>
        <taxon>Sordariomycetes</taxon>
        <taxon>Sordariomycetidae</taxon>
        <taxon>Diaporthales</taxon>
        <taxon>Diaporthaceae</taxon>
        <taxon>Diaporthe</taxon>
    </lineage>
</organism>
<gene>
    <name evidence="2" type="ORF">DHEL01_v200213</name>
</gene>
<dbReference type="AlphaFoldDB" id="A0A2P5IFU7"/>
<accession>A0A2P5IFU7</accession>
<feature type="compositionally biased region" description="Polar residues" evidence="1">
    <location>
        <begin position="17"/>
        <end position="30"/>
    </location>
</feature>
<feature type="compositionally biased region" description="Low complexity" evidence="1">
    <location>
        <begin position="239"/>
        <end position="254"/>
    </location>
</feature>
<feature type="compositionally biased region" description="Pro residues" evidence="1">
    <location>
        <begin position="159"/>
        <end position="178"/>
    </location>
</feature>
<evidence type="ECO:0000313" key="2">
    <source>
        <dbReference type="EMBL" id="POS81379.1"/>
    </source>
</evidence>
<dbReference type="Proteomes" id="UP000094444">
    <property type="component" value="Unassembled WGS sequence"/>
</dbReference>
<feature type="compositionally biased region" description="Polar residues" evidence="1">
    <location>
        <begin position="121"/>
        <end position="139"/>
    </location>
</feature>
<feature type="compositionally biased region" description="Low complexity" evidence="1">
    <location>
        <begin position="49"/>
        <end position="91"/>
    </location>
</feature>
<sequence length="521" mass="56676">MSRRASTSSPTTAATNPERSPSPLASNSFSLAPGDRRTSNSRFGAIGGPSPTTTTVPATVPAQATTTTTTSTSISTSTTAATATPTATTAARPEPGFVLPAPHAQLGPAFRHVTTLEDLATSSLSSSGTQRTLRSNQPGDSYVTRLPTWRRGPAQPAQPSQPPAERPVPRPAQLPAPSAPSAVPRVEDLSGRAVARSNDAAAAKGRTVAGRGGFDGKATVYRGLNARAPVFQARDVQKQQKQQQQQDQAQQARQQQKRKPKKQTGGSQDRSLVRSRPPFQPMNIKLDPEAANRPLSEEEKRYRDEHGISYNYQGDARNPSNVSANIPETENCSVWITGLPPDCTYSDLLGAVAVHRPGQVYFTVILPPEEPTNAEEAALDRCNTSAAKIVFYKAEAAKYLIRVARQHRFYVRGFWPDVRPNLIKVAAQPDTGIFTSRCLLITGPVEKVNEQELTRLFDPYFKWQNEHVSVRVLPHLKDGVLQQTIEWRFGSYHCQAGSALPTIRSYLKCAEPVYCHDPCAP</sequence>
<dbReference type="InParanoid" id="A0A2P5IFU7"/>
<evidence type="ECO:0000256" key="1">
    <source>
        <dbReference type="SAM" id="MobiDB-lite"/>
    </source>
</evidence>
<dbReference type="GO" id="GO:0003676">
    <property type="term" value="F:nucleic acid binding"/>
    <property type="evidence" value="ECO:0007669"/>
    <property type="project" value="InterPro"/>
</dbReference>
<comment type="caution">
    <text evidence="2">The sequence shown here is derived from an EMBL/GenBank/DDBJ whole genome shotgun (WGS) entry which is preliminary data.</text>
</comment>
<feature type="region of interest" description="Disordered" evidence="1">
    <location>
        <begin position="233"/>
        <end position="300"/>
    </location>
</feature>